<dbReference type="EMBL" id="SZPZ01000006">
    <property type="protein sequence ID" value="TKK74463.1"/>
    <property type="molecule type" value="Genomic_DNA"/>
</dbReference>
<evidence type="ECO:0000259" key="1">
    <source>
        <dbReference type="PROSITE" id="PS51186"/>
    </source>
</evidence>
<dbReference type="InterPro" id="IPR051531">
    <property type="entry name" value="N-acetyltransferase"/>
</dbReference>
<dbReference type="GO" id="GO:0016747">
    <property type="term" value="F:acyltransferase activity, transferring groups other than amino-acyl groups"/>
    <property type="evidence" value="ECO:0007669"/>
    <property type="project" value="InterPro"/>
</dbReference>
<organism evidence="2 3">
    <name type="scientific">Kribbella jiaozuonensis</name>
    <dbReference type="NCBI Taxonomy" id="2575441"/>
    <lineage>
        <taxon>Bacteria</taxon>
        <taxon>Bacillati</taxon>
        <taxon>Actinomycetota</taxon>
        <taxon>Actinomycetes</taxon>
        <taxon>Propionibacteriales</taxon>
        <taxon>Kribbellaceae</taxon>
        <taxon>Kribbella</taxon>
    </lineage>
</organism>
<dbReference type="RefSeq" id="WP_137258906.1">
    <property type="nucleotide sequence ID" value="NZ_JBHSPQ010000007.1"/>
</dbReference>
<accession>A0A4V5UVU9</accession>
<name>A0A4V5UVU9_9ACTN</name>
<protein>
    <submittedName>
        <fullName evidence="2">GNAT family N-acetyltransferase</fullName>
    </submittedName>
</protein>
<evidence type="ECO:0000313" key="2">
    <source>
        <dbReference type="EMBL" id="TKK74463.1"/>
    </source>
</evidence>
<dbReference type="InterPro" id="IPR016181">
    <property type="entry name" value="Acyl_CoA_acyltransferase"/>
</dbReference>
<dbReference type="AlphaFoldDB" id="A0A4V5UVU9"/>
<proteinExistence type="predicted"/>
<dbReference type="Pfam" id="PF13302">
    <property type="entry name" value="Acetyltransf_3"/>
    <property type="match status" value="1"/>
</dbReference>
<evidence type="ECO:0000313" key="3">
    <source>
        <dbReference type="Proteomes" id="UP000305836"/>
    </source>
</evidence>
<dbReference type="Gene3D" id="3.40.630.30">
    <property type="match status" value="1"/>
</dbReference>
<gene>
    <name evidence="2" type="ORF">FDA38_37470</name>
</gene>
<keyword evidence="2" id="KW-0808">Transferase</keyword>
<sequence length="184" mass="20656">MTDLTTDRLLLRQWRDSDREPFAALNADPAVMEHFPALQTREQSDALIDLNVPHLDGRGWGLWALEAKDTGEFIGFTGLNVPTFDAPFLPGVEIGWRLSKGAWGNGYATEAARAALAYAFGPVGLDEIVSFTATTNLPSQRVMQRIGMVHDEAGDFDHPRVKEGHRLRRHVLYRIDRAQWESTK</sequence>
<dbReference type="PANTHER" id="PTHR43792:SF1">
    <property type="entry name" value="N-ACETYLTRANSFERASE DOMAIN-CONTAINING PROTEIN"/>
    <property type="match status" value="1"/>
</dbReference>
<dbReference type="PANTHER" id="PTHR43792">
    <property type="entry name" value="GNAT FAMILY, PUTATIVE (AFU_ORTHOLOGUE AFUA_3G00765)-RELATED-RELATED"/>
    <property type="match status" value="1"/>
</dbReference>
<reference evidence="2 3" key="1">
    <citation type="submission" date="2019-04" db="EMBL/GenBank/DDBJ databases">
        <title>Kribbella sp. NEAU-THZ 27 nov., a novel actinomycete isolated from soil.</title>
        <authorList>
            <person name="Duan L."/>
        </authorList>
    </citation>
    <scope>NUCLEOTIDE SEQUENCE [LARGE SCALE GENOMIC DNA]</scope>
    <source>
        <strain evidence="3">NEAU-THZ27</strain>
    </source>
</reference>
<feature type="domain" description="N-acetyltransferase" evidence="1">
    <location>
        <begin position="9"/>
        <end position="178"/>
    </location>
</feature>
<keyword evidence="3" id="KW-1185">Reference proteome</keyword>
<dbReference type="OrthoDB" id="3533156at2"/>
<dbReference type="InterPro" id="IPR000182">
    <property type="entry name" value="GNAT_dom"/>
</dbReference>
<dbReference type="Proteomes" id="UP000305836">
    <property type="component" value="Unassembled WGS sequence"/>
</dbReference>
<dbReference type="SUPFAM" id="SSF55729">
    <property type="entry name" value="Acyl-CoA N-acyltransferases (Nat)"/>
    <property type="match status" value="1"/>
</dbReference>
<dbReference type="PROSITE" id="PS51186">
    <property type="entry name" value="GNAT"/>
    <property type="match status" value="1"/>
</dbReference>
<comment type="caution">
    <text evidence="2">The sequence shown here is derived from an EMBL/GenBank/DDBJ whole genome shotgun (WGS) entry which is preliminary data.</text>
</comment>